<reference evidence="3" key="1">
    <citation type="submission" date="2023-07" db="EMBL/GenBank/DDBJ databases">
        <title>Whole genome shotgun sequence of Streptomyces nojiriensis NBRC 13794.</title>
        <authorList>
            <person name="Komaki H."/>
            <person name="Tamura T."/>
        </authorList>
    </citation>
    <scope>NUCLEOTIDE SEQUENCE [LARGE SCALE GENOMIC DNA]</scope>
    <source>
        <strain evidence="3">NBRC 13794</strain>
    </source>
</reference>
<evidence type="ECO:0000313" key="2">
    <source>
        <dbReference type="EMBL" id="GHI70501.1"/>
    </source>
</evidence>
<dbReference type="GeneID" id="95588748"/>
<organism evidence="2 3">
    <name type="scientific">Streptomyces nojiriensis</name>
    <dbReference type="NCBI Taxonomy" id="66374"/>
    <lineage>
        <taxon>Bacteria</taxon>
        <taxon>Bacillati</taxon>
        <taxon>Actinomycetota</taxon>
        <taxon>Actinomycetes</taxon>
        <taxon>Kitasatosporales</taxon>
        <taxon>Streptomycetaceae</taxon>
        <taxon>Streptomyces</taxon>
    </lineage>
</organism>
<gene>
    <name evidence="2" type="ORF">Snoj_44190</name>
</gene>
<comment type="caution">
    <text evidence="2">The sequence shown here is derived from an EMBL/GenBank/DDBJ whole genome shotgun (WGS) entry which is preliminary data.</text>
</comment>
<sequence length="130" mass="13435">MSVLESLIDAVTYAALRTKLAWLTHKVHAHAETVNRLAAEVDDTAEQMQDASETMKALAVDTATVAEFADAALTMTGAREAAGAYTAAADSASAAADAAKSTTENDHGGIADAVDTSPVEMAEAAFYTQQ</sequence>
<dbReference type="Proteomes" id="UP000613974">
    <property type="component" value="Unassembled WGS sequence"/>
</dbReference>
<protein>
    <submittedName>
        <fullName evidence="2">Uncharacterized protein</fullName>
    </submittedName>
</protein>
<feature type="region of interest" description="Disordered" evidence="1">
    <location>
        <begin position="95"/>
        <end position="114"/>
    </location>
</feature>
<evidence type="ECO:0000313" key="3">
    <source>
        <dbReference type="Proteomes" id="UP000613974"/>
    </source>
</evidence>
<keyword evidence="3" id="KW-1185">Reference proteome</keyword>
<dbReference type="RefSeq" id="WP_189734657.1">
    <property type="nucleotide sequence ID" value="NZ_BMRL01000002.1"/>
</dbReference>
<proteinExistence type="predicted"/>
<accession>A0ABQ3SQW9</accession>
<dbReference type="EMBL" id="BNEC01000005">
    <property type="protein sequence ID" value="GHI70501.1"/>
    <property type="molecule type" value="Genomic_DNA"/>
</dbReference>
<name>A0ABQ3SQW9_9ACTN</name>
<evidence type="ECO:0000256" key="1">
    <source>
        <dbReference type="SAM" id="MobiDB-lite"/>
    </source>
</evidence>